<feature type="domain" description="Integrase zinc-binding" evidence="1">
    <location>
        <begin position="2"/>
        <end position="34"/>
    </location>
</feature>
<name>A0A915INP8_ROMCU</name>
<dbReference type="Proteomes" id="UP000887565">
    <property type="component" value="Unplaced"/>
</dbReference>
<sequence>MNHQGSNRTLAAIRNHFWWPYMEEAIRHWIKSCRILTNIQAHAATLLLPIQPTHPFEIVATDIVNISL</sequence>
<dbReference type="Gene3D" id="1.10.340.70">
    <property type="match status" value="1"/>
</dbReference>
<dbReference type="AlphaFoldDB" id="A0A915INP8"/>
<dbReference type="InterPro" id="IPR041588">
    <property type="entry name" value="Integrase_H2C2"/>
</dbReference>
<evidence type="ECO:0000313" key="3">
    <source>
        <dbReference type="WBParaSite" id="nRc.2.0.1.t15823-RA"/>
    </source>
</evidence>
<proteinExistence type="predicted"/>
<accession>A0A915INP8</accession>
<dbReference type="Pfam" id="PF17921">
    <property type="entry name" value="Integrase_H2C2"/>
    <property type="match status" value="1"/>
</dbReference>
<evidence type="ECO:0000313" key="2">
    <source>
        <dbReference type="Proteomes" id="UP000887565"/>
    </source>
</evidence>
<organism evidence="2 3">
    <name type="scientific">Romanomermis culicivorax</name>
    <name type="common">Nematode worm</name>
    <dbReference type="NCBI Taxonomy" id="13658"/>
    <lineage>
        <taxon>Eukaryota</taxon>
        <taxon>Metazoa</taxon>
        <taxon>Ecdysozoa</taxon>
        <taxon>Nematoda</taxon>
        <taxon>Enoplea</taxon>
        <taxon>Dorylaimia</taxon>
        <taxon>Mermithida</taxon>
        <taxon>Mermithoidea</taxon>
        <taxon>Mermithidae</taxon>
        <taxon>Romanomermis</taxon>
    </lineage>
</organism>
<protein>
    <submittedName>
        <fullName evidence="3">Integrase zinc-binding domain-containing protein</fullName>
    </submittedName>
</protein>
<dbReference type="WBParaSite" id="nRc.2.0.1.t15823-RA">
    <property type="protein sequence ID" value="nRc.2.0.1.t15823-RA"/>
    <property type="gene ID" value="nRc.2.0.1.g15823"/>
</dbReference>
<reference evidence="3" key="1">
    <citation type="submission" date="2022-11" db="UniProtKB">
        <authorList>
            <consortium name="WormBaseParasite"/>
        </authorList>
    </citation>
    <scope>IDENTIFICATION</scope>
</reference>
<keyword evidence="2" id="KW-1185">Reference proteome</keyword>
<evidence type="ECO:0000259" key="1">
    <source>
        <dbReference type="Pfam" id="PF17921"/>
    </source>
</evidence>